<feature type="transmembrane region" description="Helical" evidence="1">
    <location>
        <begin position="72"/>
        <end position="90"/>
    </location>
</feature>
<comment type="caution">
    <text evidence="2">The sequence shown here is derived from an EMBL/GenBank/DDBJ whole genome shotgun (WGS) entry which is preliminary data.</text>
</comment>
<dbReference type="OrthoDB" id="9982504at2759"/>
<dbReference type="SUPFAM" id="SSF81321">
    <property type="entry name" value="Family A G protein-coupled receptor-like"/>
    <property type="match status" value="1"/>
</dbReference>
<keyword evidence="1" id="KW-1133">Transmembrane helix</keyword>
<feature type="transmembrane region" description="Helical" evidence="1">
    <location>
        <begin position="295"/>
        <end position="315"/>
    </location>
</feature>
<reference evidence="2" key="1">
    <citation type="submission" date="2021-02" db="EMBL/GenBank/DDBJ databases">
        <authorList>
            <person name="Nowell W R."/>
        </authorList>
    </citation>
    <scope>NUCLEOTIDE SEQUENCE</scope>
</reference>
<keyword evidence="1" id="KW-0812">Transmembrane</keyword>
<evidence type="ECO:0000256" key="1">
    <source>
        <dbReference type="SAM" id="Phobius"/>
    </source>
</evidence>
<dbReference type="EMBL" id="CAJNOJ010000077">
    <property type="protein sequence ID" value="CAF1048078.1"/>
    <property type="molecule type" value="Genomic_DNA"/>
</dbReference>
<feature type="transmembrane region" description="Helical" evidence="1">
    <location>
        <begin position="45"/>
        <end position="65"/>
    </location>
</feature>
<protein>
    <recommendedName>
        <fullName evidence="4">G-protein coupled receptors family 1 profile domain-containing protein</fullName>
    </recommendedName>
</protein>
<proteinExistence type="predicted"/>
<evidence type="ECO:0008006" key="4">
    <source>
        <dbReference type="Google" id="ProtNLM"/>
    </source>
</evidence>
<organism evidence="2 3">
    <name type="scientific">Adineta ricciae</name>
    <name type="common">Rotifer</name>
    <dbReference type="NCBI Taxonomy" id="249248"/>
    <lineage>
        <taxon>Eukaryota</taxon>
        <taxon>Metazoa</taxon>
        <taxon>Spiralia</taxon>
        <taxon>Gnathifera</taxon>
        <taxon>Rotifera</taxon>
        <taxon>Eurotatoria</taxon>
        <taxon>Bdelloidea</taxon>
        <taxon>Adinetida</taxon>
        <taxon>Adinetidae</taxon>
        <taxon>Adineta</taxon>
    </lineage>
</organism>
<name>A0A814K5T8_ADIRI</name>
<feature type="transmembrane region" description="Helical" evidence="1">
    <location>
        <begin position="214"/>
        <end position="234"/>
    </location>
</feature>
<evidence type="ECO:0000313" key="2">
    <source>
        <dbReference type="EMBL" id="CAF1048078.1"/>
    </source>
</evidence>
<dbReference type="Proteomes" id="UP000663852">
    <property type="component" value="Unassembled WGS sequence"/>
</dbReference>
<sequence length="364" mass="43445">MKSSHLLLAIPYEKDYRKATSCLVYVKILSMSTSAERIRLVKYSILQTTLAPSILCDIFVFIYFFRHWRKEIINAPHYHVTLCLLIVSFIQKTTDIIFHLYYLRWGIVILPTYSFCVTWNWLNYSLYCVNLDLVTWCCIERHLFVFHSHLMKKKLALIVFHYLPLTVCLIYTPLFYLHFVFFPDQCTNSWDYSLLYCGGPCYLYSDRLLGTFDWLFHCGTPILIIFFANLLLFQRILWQKLRRQRRVRWKRHRRLILQLAFISILFLIFASPAVIVGCIQLLWLPTFLYDVQNDYFYYVGCFINQLLPFVIVSSLPKLNQDIQRKFAHLRRRLCGRLRVQPLVTLTMADINYGTAARAFPRVTR</sequence>
<feature type="transmembrane region" description="Helical" evidence="1">
    <location>
        <begin position="102"/>
        <end position="122"/>
    </location>
</feature>
<keyword evidence="1" id="KW-0472">Membrane</keyword>
<evidence type="ECO:0000313" key="3">
    <source>
        <dbReference type="Proteomes" id="UP000663852"/>
    </source>
</evidence>
<dbReference type="AlphaFoldDB" id="A0A814K5T8"/>
<gene>
    <name evidence="2" type="ORF">EDS130_LOCUS17280</name>
</gene>
<feature type="transmembrane region" description="Helical" evidence="1">
    <location>
        <begin position="255"/>
        <end position="283"/>
    </location>
</feature>
<feature type="transmembrane region" description="Helical" evidence="1">
    <location>
        <begin position="155"/>
        <end position="181"/>
    </location>
</feature>
<accession>A0A814K5T8</accession>
<dbReference type="Gene3D" id="1.20.1070.10">
    <property type="entry name" value="Rhodopsin 7-helix transmembrane proteins"/>
    <property type="match status" value="1"/>
</dbReference>